<dbReference type="InterPro" id="IPR009057">
    <property type="entry name" value="Homeodomain-like_sf"/>
</dbReference>
<dbReference type="SUPFAM" id="SSF52172">
    <property type="entry name" value="CheY-like"/>
    <property type="match status" value="1"/>
</dbReference>
<feature type="domain" description="Response regulatory" evidence="3">
    <location>
        <begin position="5"/>
        <end position="119"/>
    </location>
</feature>
<accession>A0A3A4QX74</accession>
<dbReference type="PANTHER" id="PTHR44591:SF3">
    <property type="entry name" value="RESPONSE REGULATORY DOMAIN-CONTAINING PROTEIN"/>
    <property type="match status" value="1"/>
</dbReference>
<dbReference type="PANTHER" id="PTHR44591">
    <property type="entry name" value="STRESS RESPONSE REGULATOR PROTEIN 1"/>
    <property type="match status" value="1"/>
</dbReference>
<proteinExistence type="predicted"/>
<dbReference type="SUPFAM" id="SSF46689">
    <property type="entry name" value="Homeodomain-like"/>
    <property type="match status" value="1"/>
</dbReference>
<dbReference type="Pfam" id="PF00072">
    <property type="entry name" value="Response_reg"/>
    <property type="match status" value="1"/>
</dbReference>
<feature type="modified residue" description="4-aspartylphosphate" evidence="2">
    <location>
        <position position="54"/>
    </location>
</feature>
<dbReference type="InterPro" id="IPR055247">
    <property type="entry name" value="InsJ-like_HTH"/>
</dbReference>
<dbReference type="SMART" id="SM00448">
    <property type="entry name" value="REC"/>
    <property type="match status" value="1"/>
</dbReference>
<dbReference type="AlphaFoldDB" id="A0A3A4QX74"/>
<evidence type="ECO:0000256" key="2">
    <source>
        <dbReference type="PROSITE-ProRule" id="PRU00169"/>
    </source>
</evidence>
<dbReference type="Gene3D" id="3.40.50.2300">
    <property type="match status" value="1"/>
</dbReference>
<dbReference type="PROSITE" id="PS50110">
    <property type="entry name" value="RESPONSE_REGULATORY"/>
    <property type="match status" value="1"/>
</dbReference>
<dbReference type="GO" id="GO:0000160">
    <property type="term" value="P:phosphorelay signal transduction system"/>
    <property type="evidence" value="ECO:0007669"/>
    <property type="project" value="InterPro"/>
</dbReference>
<evidence type="ECO:0000259" key="3">
    <source>
        <dbReference type="PROSITE" id="PS50110"/>
    </source>
</evidence>
<dbReference type="CDD" id="cd00156">
    <property type="entry name" value="REC"/>
    <property type="match status" value="1"/>
</dbReference>
<name>A0A3A4QX74_9BACT</name>
<dbReference type="EMBL" id="QZJZ01000065">
    <property type="protein sequence ID" value="RJP58530.1"/>
    <property type="molecule type" value="Genomic_DNA"/>
</dbReference>
<protein>
    <submittedName>
        <fullName evidence="4">Response regulator</fullName>
    </submittedName>
</protein>
<gene>
    <name evidence="4" type="ORF">C4541_07800</name>
</gene>
<evidence type="ECO:0000313" key="4">
    <source>
        <dbReference type="EMBL" id="RJP58530.1"/>
    </source>
</evidence>
<dbReference type="InterPro" id="IPR050595">
    <property type="entry name" value="Bact_response_regulator"/>
</dbReference>
<reference evidence="4 5" key="1">
    <citation type="journal article" date="2017" name="ISME J.">
        <title>Energy and carbon metabolisms in a deep terrestrial subsurface fluid microbial community.</title>
        <authorList>
            <person name="Momper L."/>
            <person name="Jungbluth S.P."/>
            <person name="Lee M.D."/>
            <person name="Amend J.P."/>
        </authorList>
    </citation>
    <scope>NUCLEOTIDE SEQUENCE [LARGE SCALE GENOMIC DNA]</scope>
    <source>
        <strain evidence="4">SURF_26</strain>
    </source>
</reference>
<dbReference type="Proteomes" id="UP000266426">
    <property type="component" value="Unassembled WGS sequence"/>
</dbReference>
<evidence type="ECO:0000256" key="1">
    <source>
        <dbReference type="ARBA" id="ARBA00022553"/>
    </source>
</evidence>
<dbReference type="InterPro" id="IPR011006">
    <property type="entry name" value="CheY-like_superfamily"/>
</dbReference>
<dbReference type="Pfam" id="PF13518">
    <property type="entry name" value="HTH_28"/>
    <property type="match status" value="1"/>
</dbReference>
<keyword evidence="1 2" id="KW-0597">Phosphoprotein</keyword>
<evidence type="ECO:0000313" key="5">
    <source>
        <dbReference type="Proteomes" id="UP000266426"/>
    </source>
</evidence>
<dbReference type="InterPro" id="IPR001789">
    <property type="entry name" value="Sig_transdc_resp-reg_receiver"/>
</dbReference>
<comment type="caution">
    <text evidence="4">The sequence shown here is derived from an EMBL/GenBank/DDBJ whole genome shotgun (WGS) entry which is preliminary data.</text>
</comment>
<organism evidence="4 5">
    <name type="scientific">Candidatus Auribacter fodinae</name>
    <dbReference type="NCBI Taxonomy" id="2093366"/>
    <lineage>
        <taxon>Bacteria</taxon>
        <taxon>Pseudomonadati</taxon>
        <taxon>Candidatus Auribacterota</taxon>
        <taxon>Candidatus Auribacteria</taxon>
        <taxon>Candidatus Auribacterales</taxon>
        <taxon>Candidatus Auribacteraceae</taxon>
        <taxon>Candidatus Auribacter</taxon>
    </lineage>
</organism>
<sequence length="302" mass="35044">MFRKRVLVVDDSKEMCDLIYHTLVPRKYEVITCSEPKKAIGIAIEEEPCIVLLDYMMPGVDGITVLKQLRSEMPELKIVIITGAGSEQIAVDAMKAGADDYVTKPLVPQKIVEICDEYLAKFRSQFINLNGKYFYPLDDEVISRYEFLRAGYENPTVSINKLKRFFTFSRQDFYIFDKKKKEYGVLGLFDRTISELEDELGPDVDLSPKKRLSNFVEEDLQEFNRRKDCNIDSFVNREDPVQIRLEIIREAAAGDKPNVSDICKKYNLTREVFYQNYRRFQKHGVLGLLDKKKGRPMLSKTV</sequence>